<keyword evidence="11" id="KW-0648">Protein biosynthesis</keyword>
<proteinExistence type="inferred from homology"/>
<organism evidence="17 18">
    <name type="scientific">Eimeria maxima</name>
    <name type="common">Coccidian parasite</name>
    <dbReference type="NCBI Taxonomy" id="5804"/>
    <lineage>
        <taxon>Eukaryota</taxon>
        <taxon>Sar</taxon>
        <taxon>Alveolata</taxon>
        <taxon>Apicomplexa</taxon>
        <taxon>Conoidasida</taxon>
        <taxon>Coccidia</taxon>
        <taxon>Eucoccidiorida</taxon>
        <taxon>Eimeriorina</taxon>
        <taxon>Eimeriidae</taxon>
        <taxon>Eimeria</taxon>
    </lineage>
</organism>
<comment type="cofactor">
    <cofactor evidence="1">
        <name>pyridoxal 5'-phosphate</name>
        <dbReference type="ChEBI" id="CHEBI:597326"/>
    </cofactor>
</comment>
<gene>
    <name evidence="17" type="ORF">EMWEY_00056440</name>
</gene>
<evidence type="ECO:0000256" key="6">
    <source>
        <dbReference type="ARBA" id="ARBA00021963"/>
    </source>
</evidence>
<evidence type="ECO:0000256" key="3">
    <source>
        <dbReference type="ARBA" id="ARBA00004822"/>
    </source>
</evidence>
<dbReference type="PANTHER" id="PTHR12944:SF2">
    <property type="entry name" value="O-PHOSPHOSERYL-TRNA(SEC) SELENIUM TRANSFERASE"/>
    <property type="match status" value="1"/>
</dbReference>
<keyword evidence="7" id="KW-0820">tRNA-binding</keyword>
<dbReference type="GO" id="GO:0000049">
    <property type="term" value="F:tRNA binding"/>
    <property type="evidence" value="ECO:0007669"/>
    <property type="project" value="UniProtKB-KW"/>
</dbReference>
<evidence type="ECO:0000256" key="8">
    <source>
        <dbReference type="ARBA" id="ARBA00022679"/>
    </source>
</evidence>
<dbReference type="EC" id="2.9.1.2" evidence="5"/>
<evidence type="ECO:0000313" key="18">
    <source>
        <dbReference type="Proteomes" id="UP000030763"/>
    </source>
</evidence>
<evidence type="ECO:0000256" key="11">
    <source>
        <dbReference type="ARBA" id="ARBA00022917"/>
    </source>
</evidence>
<evidence type="ECO:0000256" key="10">
    <source>
        <dbReference type="ARBA" id="ARBA00022898"/>
    </source>
</evidence>
<dbReference type="SUPFAM" id="SSF53383">
    <property type="entry name" value="PLP-dependent transferases"/>
    <property type="match status" value="1"/>
</dbReference>
<dbReference type="VEuPathDB" id="ToxoDB:EMWEY_00056440"/>
<dbReference type="GO" id="GO:0098621">
    <property type="term" value="F:O-phosphoseryl-tRNA(Sec) selenium transferase activity"/>
    <property type="evidence" value="ECO:0007669"/>
    <property type="project" value="UniProtKB-EC"/>
</dbReference>
<dbReference type="Gene3D" id="3.40.640.10">
    <property type="entry name" value="Type I PLP-dependent aspartate aminotransferase-like (Major domain)"/>
    <property type="match status" value="1"/>
</dbReference>
<dbReference type="InterPro" id="IPR015421">
    <property type="entry name" value="PyrdxlP-dep_Trfase_major"/>
</dbReference>
<evidence type="ECO:0000256" key="13">
    <source>
        <dbReference type="ARBA" id="ARBA00030669"/>
    </source>
</evidence>
<evidence type="ECO:0000256" key="5">
    <source>
        <dbReference type="ARBA" id="ARBA00012464"/>
    </source>
</evidence>
<dbReference type="InterPro" id="IPR019872">
    <property type="entry name" value="Sec-tRNA_Se_transferase"/>
</dbReference>
<evidence type="ECO:0000256" key="9">
    <source>
        <dbReference type="ARBA" id="ARBA00022884"/>
    </source>
</evidence>
<dbReference type="PANTHER" id="PTHR12944">
    <property type="entry name" value="SOLUBLE LIVER ANTIGEN/LIVER PANCREAS ANTIGEN"/>
    <property type="match status" value="1"/>
</dbReference>
<dbReference type="Pfam" id="PF05889">
    <property type="entry name" value="SepSecS"/>
    <property type="match status" value="1"/>
</dbReference>
<evidence type="ECO:0000256" key="14">
    <source>
        <dbReference type="ARBA" id="ARBA00032048"/>
    </source>
</evidence>
<name>U6M9T9_EIMMA</name>
<evidence type="ECO:0000256" key="15">
    <source>
        <dbReference type="ARBA" id="ARBA00032693"/>
    </source>
</evidence>
<comment type="catalytic activity">
    <reaction evidence="16">
        <text>O-phospho-L-seryl-tRNA(Sec) + selenophosphate + H2O = L-selenocysteinyl-tRNA(Sec) + 2 phosphate</text>
        <dbReference type="Rhea" id="RHEA:25041"/>
        <dbReference type="Rhea" id="RHEA-COMP:9743"/>
        <dbReference type="Rhea" id="RHEA-COMP:9947"/>
        <dbReference type="ChEBI" id="CHEBI:15377"/>
        <dbReference type="ChEBI" id="CHEBI:16144"/>
        <dbReference type="ChEBI" id="CHEBI:43474"/>
        <dbReference type="ChEBI" id="CHEBI:78551"/>
        <dbReference type="ChEBI" id="CHEBI:78573"/>
        <dbReference type="EC" id="2.9.1.2"/>
    </reaction>
</comment>
<evidence type="ECO:0000256" key="1">
    <source>
        <dbReference type="ARBA" id="ARBA00001933"/>
    </source>
</evidence>
<comment type="similarity">
    <text evidence="4">Belongs to the SepSecS family.</text>
</comment>
<dbReference type="GO" id="GO:0001514">
    <property type="term" value="P:selenocysteine incorporation"/>
    <property type="evidence" value="ECO:0007669"/>
    <property type="project" value="TreeGrafter"/>
</dbReference>
<dbReference type="RefSeq" id="XP_013335897.1">
    <property type="nucleotide sequence ID" value="XM_013480443.1"/>
</dbReference>
<dbReference type="UniPathway" id="UPA00906">
    <property type="reaction ID" value="UER00898"/>
</dbReference>
<evidence type="ECO:0000256" key="2">
    <source>
        <dbReference type="ARBA" id="ARBA00002552"/>
    </source>
</evidence>
<reference evidence="17" key="2">
    <citation type="submission" date="2013-10" db="EMBL/GenBank/DDBJ databases">
        <authorList>
            <person name="Aslett M."/>
        </authorList>
    </citation>
    <scope>NUCLEOTIDE SEQUENCE [LARGE SCALE GENOMIC DNA]</scope>
    <source>
        <strain evidence="17">Weybridge</strain>
    </source>
</reference>
<reference evidence="17" key="1">
    <citation type="submission" date="2013-10" db="EMBL/GenBank/DDBJ databases">
        <title>Genomic analysis of the causative agents of coccidiosis in chickens.</title>
        <authorList>
            <person name="Reid A.J."/>
            <person name="Blake D."/>
            <person name="Billington K."/>
            <person name="Browne H."/>
            <person name="Dunn M."/>
            <person name="Hung S."/>
            <person name="Kawahara F."/>
            <person name="Miranda-Saavedra D."/>
            <person name="Mourier T."/>
            <person name="Nagra H."/>
            <person name="Otto T.D."/>
            <person name="Rawlings N."/>
            <person name="Sanchez A."/>
            <person name="Sanders M."/>
            <person name="Subramaniam C."/>
            <person name="Tay Y."/>
            <person name="Dear P."/>
            <person name="Doerig C."/>
            <person name="Gruber A."/>
            <person name="Parkinson J."/>
            <person name="Shirley M."/>
            <person name="Wan K.L."/>
            <person name="Berriman M."/>
            <person name="Tomley F."/>
            <person name="Pain A."/>
        </authorList>
    </citation>
    <scope>NUCLEOTIDE SEQUENCE [LARGE SCALE GENOMIC DNA]</scope>
    <source>
        <strain evidence="17">Weybridge</strain>
    </source>
</reference>
<dbReference type="EMBL" id="HG720220">
    <property type="protein sequence ID" value="CDJ59249.1"/>
    <property type="molecule type" value="Genomic_DNA"/>
</dbReference>
<evidence type="ECO:0000256" key="7">
    <source>
        <dbReference type="ARBA" id="ARBA00022555"/>
    </source>
</evidence>
<evidence type="ECO:0000313" key="17">
    <source>
        <dbReference type="EMBL" id="CDJ59249.1"/>
    </source>
</evidence>
<comment type="pathway">
    <text evidence="3">Aminoacyl-tRNA biosynthesis; selenocysteinyl-tRNA(Sec) biosynthesis; selenocysteinyl-tRNA(Sec) from L-seryl-tRNA(Sec) (archaeal/eukaryal route): step 2/2.</text>
</comment>
<sequence>MEEKSFNSVEDLLGPSYCRVAKAALDSQHSLVKKLLTLRRLPDKGWQCLHIEQLLLQLAAADANNMLKQCSVGEREGRIFSSLVARRHFHLAHGIGRSGDIFALQPKAVGSSLLYRLSSYLALDAIHICGSNKVSPCPFSNRNVN</sequence>
<keyword evidence="10" id="KW-0663">Pyridoxal phosphate</keyword>
<keyword evidence="18" id="KW-1185">Reference proteome</keyword>
<dbReference type="InterPro" id="IPR015424">
    <property type="entry name" value="PyrdxlP-dep_Trfase"/>
</dbReference>
<dbReference type="Proteomes" id="UP000030763">
    <property type="component" value="Unassembled WGS sequence"/>
</dbReference>
<comment type="function">
    <text evidence="2">Converts O-phosphoseryl-tRNA(Sec) to selenocysteinyl-tRNA(Sec) required for selenoprotein biosynthesis.</text>
</comment>
<dbReference type="GeneID" id="25339630"/>
<evidence type="ECO:0000256" key="4">
    <source>
        <dbReference type="ARBA" id="ARBA00007037"/>
    </source>
</evidence>
<protein>
    <recommendedName>
        <fullName evidence="6">O-phosphoseryl-tRNA(Sec) selenium transferase</fullName>
        <ecNumber evidence="5">2.9.1.2</ecNumber>
    </recommendedName>
    <alternativeName>
        <fullName evidence="13">Selenocysteine synthase</fullName>
    </alternativeName>
    <alternativeName>
        <fullName evidence="14">Selenocysteinyl-tRNA(Sec) synthase</fullName>
    </alternativeName>
    <alternativeName>
        <fullName evidence="15">Sep-tRNA:Sec-tRNA synthase</fullName>
    </alternativeName>
</protein>
<dbReference type="OrthoDB" id="330769at2759"/>
<evidence type="ECO:0000256" key="12">
    <source>
        <dbReference type="ARBA" id="ARBA00023266"/>
    </source>
</evidence>
<dbReference type="InterPro" id="IPR008829">
    <property type="entry name" value="SepSecS/SepCysS"/>
</dbReference>
<accession>U6M9T9</accession>
<dbReference type="GO" id="GO:0001717">
    <property type="term" value="P:conversion of seryl-tRNAsec to selenocys-tRNAsec"/>
    <property type="evidence" value="ECO:0007669"/>
    <property type="project" value="InterPro"/>
</dbReference>
<keyword evidence="8" id="KW-0808">Transferase</keyword>
<keyword evidence="9" id="KW-0694">RNA-binding</keyword>
<keyword evidence="12" id="KW-0711">Selenium</keyword>
<evidence type="ECO:0000256" key="16">
    <source>
        <dbReference type="ARBA" id="ARBA00048808"/>
    </source>
</evidence>
<dbReference type="AlphaFoldDB" id="U6M9T9"/>